<dbReference type="InterPro" id="IPR047153">
    <property type="entry name" value="TRIM45/56/19-like"/>
</dbReference>
<dbReference type="SMART" id="SM00184">
    <property type="entry name" value="RING"/>
    <property type="match status" value="1"/>
</dbReference>
<evidence type="ECO:0000313" key="8">
    <source>
        <dbReference type="EMBL" id="VDI51975.1"/>
    </source>
</evidence>
<keyword evidence="4" id="KW-0862">Zinc</keyword>
<protein>
    <submittedName>
        <fullName evidence="8">Tripartite motif-containing protein 2/3</fullName>
    </submittedName>
</protein>
<dbReference type="Gene3D" id="3.30.160.60">
    <property type="entry name" value="Classic Zinc Finger"/>
    <property type="match status" value="1"/>
</dbReference>
<keyword evidence="1" id="KW-0597">Phosphoprotein</keyword>
<reference evidence="8" key="1">
    <citation type="submission" date="2018-11" db="EMBL/GenBank/DDBJ databases">
        <authorList>
            <person name="Alioto T."/>
            <person name="Alioto T."/>
        </authorList>
    </citation>
    <scope>NUCLEOTIDE SEQUENCE</scope>
</reference>
<evidence type="ECO:0000259" key="7">
    <source>
        <dbReference type="PROSITE" id="PS50119"/>
    </source>
</evidence>
<sequence>MATVGQVNDQDAFTCPICLETLKTPKSLPCNHTFCETCIGEFILSTELRAEKKLCKYPCPVCRTIVTPTNQDDNASQWAASLPHNFAILSLMDNSKSVKQECHLCKRRDKISEATQWCRDCAEALCEECLQLHSFMKLFADHKVVQIDEMNFPSIVKEPNLGMLSDSCPIHTSKVLEAFCFDHQKLCCVLCLTLQHRKCKDVQAIEEMQNLKNVKMSMLLSEVNAIKVKVGKVMKEKNGEKEKLDISFTEIEAEASQFISTLKDKLDSLLASFIKGMNMYREESGNAFENKLKTFEKLSKYFDQLKCTTKNVQKHGTLNQMFIHFEKSKTEIKSGLTGASSVLNTSSISEAKLVKSAKLDQVENIEDIFELELIKTIPVDLNAYVKQLFPSGSSVLSKTDPLSSFDCILLKHIKTIALKGFDVYGGVFVSDEVIVAGGIVEGFVGKIQAINLLDKRIVHEYPLPTLVKRLAFDFESKSLFLSCYGSKMYRFKVSNAFHSEMTIKDNNQRNGGICIYDGTLYVIVEETVQKISLKNVQLFKKCFETNTSCRNLNGLEIDSKNNRLLYTSENSEVVCTSFDGEEIFKYKDEFMEETTSVSVHSAGIIFLCDEYGQIRIISEDGQQSRTVLNCCHKLKKVRDLCFDKSSTRLAVFGSSYIELYDVCA</sequence>
<dbReference type="SUPFAM" id="SSF101898">
    <property type="entry name" value="NHL repeat"/>
    <property type="match status" value="1"/>
</dbReference>
<keyword evidence="9" id="KW-1185">Reference proteome</keyword>
<proteinExistence type="predicted"/>
<feature type="domain" description="RING-type" evidence="6">
    <location>
        <begin position="15"/>
        <end position="63"/>
    </location>
</feature>
<dbReference type="AlphaFoldDB" id="A0A8B6FMG4"/>
<dbReference type="PROSITE" id="PS00518">
    <property type="entry name" value="ZF_RING_1"/>
    <property type="match status" value="1"/>
</dbReference>
<evidence type="ECO:0000256" key="5">
    <source>
        <dbReference type="PROSITE-ProRule" id="PRU00024"/>
    </source>
</evidence>
<dbReference type="Pfam" id="PF13445">
    <property type="entry name" value="zf-RING_UBOX"/>
    <property type="match status" value="1"/>
</dbReference>
<dbReference type="SMART" id="SM00336">
    <property type="entry name" value="BBOX"/>
    <property type="match status" value="2"/>
</dbReference>
<comment type="caution">
    <text evidence="8">The sequence shown here is derived from an EMBL/GenBank/DDBJ whole genome shotgun (WGS) entry which is preliminary data.</text>
</comment>
<evidence type="ECO:0000256" key="1">
    <source>
        <dbReference type="ARBA" id="ARBA00022553"/>
    </source>
</evidence>
<dbReference type="Proteomes" id="UP000596742">
    <property type="component" value="Unassembled WGS sequence"/>
</dbReference>
<evidence type="ECO:0000256" key="2">
    <source>
        <dbReference type="ARBA" id="ARBA00022723"/>
    </source>
</evidence>
<evidence type="ECO:0000256" key="4">
    <source>
        <dbReference type="ARBA" id="ARBA00022833"/>
    </source>
</evidence>
<dbReference type="InterPro" id="IPR027370">
    <property type="entry name" value="Znf-RING_euk"/>
</dbReference>
<dbReference type="InterPro" id="IPR000315">
    <property type="entry name" value="Znf_B-box"/>
</dbReference>
<evidence type="ECO:0000256" key="3">
    <source>
        <dbReference type="ARBA" id="ARBA00022771"/>
    </source>
</evidence>
<dbReference type="Gene3D" id="2.120.10.30">
    <property type="entry name" value="TolB, C-terminal domain"/>
    <property type="match status" value="1"/>
</dbReference>
<dbReference type="GO" id="GO:0008270">
    <property type="term" value="F:zinc ion binding"/>
    <property type="evidence" value="ECO:0007669"/>
    <property type="project" value="UniProtKB-KW"/>
</dbReference>
<dbReference type="InterPro" id="IPR001841">
    <property type="entry name" value="Znf_RING"/>
</dbReference>
<dbReference type="PROSITE" id="PS50119">
    <property type="entry name" value="ZF_BBOX"/>
    <property type="match status" value="1"/>
</dbReference>
<dbReference type="SUPFAM" id="SSF57850">
    <property type="entry name" value="RING/U-box"/>
    <property type="match status" value="1"/>
</dbReference>
<organism evidence="8 9">
    <name type="scientific">Mytilus galloprovincialis</name>
    <name type="common">Mediterranean mussel</name>
    <dbReference type="NCBI Taxonomy" id="29158"/>
    <lineage>
        <taxon>Eukaryota</taxon>
        <taxon>Metazoa</taxon>
        <taxon>Spiralia</taxon>
        <taxon>Lophotrochozoa</taxon>
        <taxon>Mollusca</taxon>
        <taxon>Bivalvia</taxon>
        <taxon>Autobranchia</taxon>
        <taxon>Pteriomorphia</taxon>
        <taxon>Mytilida</taxon>
        <taxon>Mytiloidea</taxon>
        <taxon>Mytilidae</taxon>
        <taxon>Mytilinae</taxon>
        <taxon>Mytilus</taxon>
    </lineage>
</organism>
<dbReference type="InterPro" id="IPR011042">
    <property type="entry name" value="6-blade_b-propeller_TolB-like"/>
</dbReference>
<feature type="domain" description="B box-type" evidence="7">
    <location>
        <begin position="100"/>
        <end position="147"/>
    </location>
</feature>
<dbReference type="Gene3D" id="4.10.830.40">
    <property type="match status" value="1"/>
</dbReference>
<keyword evidence="2" id="KW-0479">Metal-binding</keyword>
<dbReference type="CDD" id="cd19757">
    <property type="entry name" value="Bbox1"/>
    <property type="match status" value="1"/>
</dbReference>
<dbReference type="EMBL" id="UYJE01007121">
    <property type="protein sequence ID" value="VDI51975.1"/>
    <property type="molecule type" value="Genomic_DNA"/>
</dbReference>
<dbReference type="PANTHER" id="PTHR25462:SF296">
    <property type="entry name" value="MEIOTIC P26, ISOFORM F"/>
    <property type="match status" value="1"/>
</dbReference>
<dbReference type="Gene3D" id="3.30.40.10">
    <property type="entry name" value="Zinc/RING finger domain, C3HC4 (zinc finger)"/>
    <property type="match status" value="1"/>
</dbReference>
<dbReference type="OrthoDB" id="6120183at2759"/>
<dbReference type="InterPro" id="IPR013083">
    <property type="entry name" value="Znf_RING/FYVE/PHD"/>
</dbReference>
<dbReference type="SUPFAM" id="SSF57845">
    <property type="entry name" value="B-box zinc-binding domain"/>
    <property type="match status" value="1"/>
</dbReference>
<evidence type="ECO:0000259" key="6">
    <source>
        <dbReference type="PROSITE" id="PS50089"/>
    </source>
</evidence>
<evidence type="ECO:0000313" key="9">
    <source>
        <dbReference type="Proteomes" id="UP000596742"/>
    </source>
</evidence>
<dbReference type="InterPro" id="IPR017907">
    <property type="entry name" value="Znf_RING_CS"/>
</dbReference>
<accession>A0A8B6FMG4</accession>
<gene>
    <name evidence="8" type="ORF">MGAL_10B005226</name>
</gene>
<dbReference type="PROSITE" id="PS50089">
    <property type="entry name" value="ZF_RING_2"/>
    <property type="match status" value="1"/>
</dbReference>
<dbReference type="PANTHER" id="PTHR25462">
    <property type="entry name" value="BONUS, ISOFORM C-RELATED"/>
    <property type="match status" value="1"/>
</dbReference>
<keyword evidence="3 5" id="KW-0863">Zinc-finger</keyword>
<name>A0A8B6FMG4_MYTGA</name>